<name>A0AC59EX13_9VIRU</name>
<evidence type="ECO:0000313" key="1">
    <source>
        <dbReference type="EMBL" id="AGM15481.1"/>
    </source>
</evidence>
<evidence type="ECO:0000313" key="2">
    <source>
        <dbReference type="Proteomes" id="UP000204225"/>
    </source>
</evidence>
<dbReference type="EMBL" id="KC662249">
    <property type="protein sequence ID" value="AGM15481.1"/>
    <property type="molecule type" value="Genomic_DNA"/>
</dbReference>
<protein>
    <submittedName>
        <fullName evidence="1">Uncharacterized protein</fullName>
    </submittedName>
</protein>
<sequence length="77" mass="8753">MIGNMLKMINIKVFLISLIAGLIFMYFDDSKKNISVFPTPSNIGSVEYKDKAGNCFEYTMEKVKCPDKSKIKNIPIQ</sequence>
<accession>A0AC59EX13</accession>
<reference evidence="1 2" key="1">
    <citation type="journal article" date="2013" name="Proc. Natl. Acad. Sci. U.S.A.">
        <title>Genome of Phaeocystis globosa virus PgV-16T highlights the common ancestry of the largest known DNA viruses infecting eukaryotes.</title>
        <authorList>
            <person name="Santini S."/>
            <person name="Jeudy S."/>
            <person name="Bartoli J."/>
            <person name="Poirot O."/>
            <person name="Lescot M."/>
            <person name="Abergel C."/>
            <person name="Barbe V."/>
            <person name="Wommack K.E."/>
            <person name="Noordeloos A.A."/>
            <person name="Brussaard C.P."/>
            <person name="Claverie J.M."/>
        </authorList>
    </citation>
    <scope>NUCLEOTIDE SEQUENCE [LARGE SCALE GENOMIC DNA]</scope>
    <source>
        <strain evidence="1 2">16T</strain>
    </source>
</reference>
<dbReference type="Proteomes" id="UP000204225">
    <property type="component" value="Segment"/>
</dbReference>
<proteinExistence type="predicted"/>
<keyword evidence="2" id="KW-1185">Reference proteome</keyword>
<organism evidence="1 2">
    <name type="scientific">Phaeocystis globosa virus PgV-16T</name>
    <dbReference type="NCBI Taxonomy" id="3071227"/>
    <lineage>
        <taxon>Viruses</taxon>
        <taxon>Varidnaviria</taxon>
        <taxon>Bamfordvirae</taxon>
        <taxon>Nucleocytoviricota</taxon>
        <taxon>Megaviricetes</taxon>
        <taxon>Imitervirales</taxon>
        <taxon>Mesomimiviridae</taxon>
        <taxon>Tethysvirus</taxon>
        <taxon>Tethysvirus hollandense</taxon>
    </lineage>
</organism>
<gene>
    <name evidence="1" type="ORF">PGCG_00170</name>
</gene>